<dbReference type="CDD" id="cd17043">
    <property type="entry name" value="RA"/>
    <property type="match status" value="1"/>
</dbReference>
<dbReference type="Pfam" id="PF00788">
    <property type="entry name" value="RA"/>
    <property type="match status" value="1"/>
</dbReference>
<name>A0AAU9JNR9_9CILI</name>
<dbReference type="PANTHER" id="PTHR14336">
    <property type="entry name" value="TANDEM PH DOMAIN CONTAINING PROTEIN"/>
    <property type="match status" value="1"/>
</dbReference>
<dbReference type="PANTHER" id="PTHR14336:SF8">
    <property type="entry name" value="PROTEIN OPY1"/>
    <property type="match status" value="1"/>
</dbReference>
<proteinExistence type="predicted"/>
<evidence type="ECO:0000313" key="3">
    <source>
        <dbReference type="Proteomes" id="UP001162131"/>
    </source>
</evidence>
<dbReference type="PROSITE" id="PS50003">
    <property type="entry name" value="PH_DOMAIN"/>
    <property type="match status" value="1"/>
</dbReference>
<gene>
    <name evidence="2" type="ORF">BSTOLATCC_MIC33270</name>
</gene>
<keyword evidence="3" id="KW-1185">Reference proteome</keyword>
<dbReference type="InterPro" id="IPR051707">
    <property type="entry name" value="PI-Interact_SigTrans_Reg"/>
</dbReference>
<feature type="domain" description="PH" evidence="1">
    <location>
        <begin position="115"/>
        <end position="209"/>
    </location>
</feature>
<dbReference type="GO" id="GO:0007165">
    <property type="term" value="P:signal transduction"/>
    <property type="evidence" value="ECO:0007669"/>
    <property type="project" value="InterPro"/>
</dbReference>
<dbReference type="InterPro" id="IPR011993">
    <property type="entry name" value="PH-like_dom_sf"/>
</dbReference>
<dbReference type="SMART" id="SM00233">
    <property type="entry name" value="PH"/>
    <property type="match status" value="1"/>
</dbReference>
<comment type="caution">
    <text evidence="2">The sequence shown here is derived from an EMBL/GenBank/DDBJ whole genome shotgun (WGS) entry which is preliminary data.</text>
</comment>
<dbReference type="AlphaFoldDB" id="A0AAU9JNR9"/>
<sequence>MDKAIQLKVYAGEANDLSSIVEINDTTTAEDILTKVAPKLLHISVDRLQEYALFIVMSSETPLKERMLAPFECPYQILQRTQPSQKYYHVVKSSQISPSLVDDNVSVMEAIKDEEIIREGGLKKYTGTKWKDRYFILDSKCIYYGKSKKMLAKAFSRIDLEAVSVTDVEESRFGKYCFQLVTPHKVYVLKGNNTENKQKWMQSISKQCSITSENKAFEELNEKIRKAEMLRAARDEKLVADCQELQTLVSFTEGMKMLAPLIPDKTLRDCMVEISEYRANVESKPAQALIKGGELLDFLEELGEDEGYLNKHEIEEKRSLLFDWKNARSSGNARNSLNHELFDDVFRRCTEIVKDKYFDDIKKSVEFQARLCRLPARIWQNRVRSKRIGQIFN</sequence>
<evidence type="ECO:0000259" key="1">
    <source>
        <dbReference type="PROSITE" id="PS50003"/>
    </source>
</evidence>
<protein>
    <recommendedName>
        <fullName evidence="1">PH domain-containing protein</fullName>
    </recommendedName>
</protein>
<accession>A0AAU9JNR9</accession>
<organism evidence="2 3">
    <name type="scientific">Blepharisma stoltei</name>
    <dbReference type="NCBI Taxonomy" id="1481888"/>
    <lineage>
        <taxon>Eukaryota</taxon>
        <taxon>Sar</taxon>
        <taxon>Alveolata</taxon>
        <taxon>Ciliophora</taxon>
        <taxon>Postciliodesmatophora</taxon>
        <taxon>Heterotrichea</taxon>
        <taxon>Heterotrichida</taxon>
        <taxon>Blepharismidae</taxon>
        <taxon>Blepharisma</taxon>
    </lineage>
</organism>
<dbReference type="SUPFAM" id="SSF50729">
    <property type="entry name" value="PH domain-like"/>
    <property type="match status" value="1"/>
</dbReference>
<dbReference type="Proteomes" id="UP001162131">
    <property type="component" value="Unassembled WGS sequence"/>
</dbReference>
<reference evidence="2" key="1">
    <citation type="submission" date="2021-09" db="EMBL/GenBank/DDBJ databases">
        <authorList>
            <consortium name="AG Swart"/>
            <person name="Singh M."/>
            <person name="Singh A."/>
            <person name="Seah K."/>
            <person name="Emmerich C."/>
        </authorList>
    </citation>
    <scope>NUCLEOTIDE SEQUENCE</scope>
    <source>
        <strain evidence="2">ATCC30299</strain>
    </source>
</reference>
<dbReference type="EMBL" id="CAJZBQ010000033">
    <property type="protein sequence ID" value="CAG9323371.1"/>
    <property type="molecule type" value="Genomic_DNA"/>
</dbReference>
<dbReference type="InterPro" id="IPR000159">
    <property type="entry name" value="RA_dom"/>
</dbReference>
<dbReference type="InterPro" id="IPR001849">
    <property type="entry name" value="PH_domain"/>
</dbReference>
<evidence type="ECO:0000313" key="2">
    <source>
        <dbReference type="EMBL" id="CAG9323371.1"/>
    </source>
</evidence>
<dbReference type="Gene3D" id="3.10.20.90">
    <property type="entry name" value="Phosphatidylinositol 3-kinase Catalytic Subunit, Chain A, domain 1"/>
    <property type="match status" value="1"/>
</dbReference>
<dbReference type="Pfam" id="PF00169">
    <property type="entry name" value="PH"/>
    <property type="match status" value="1"/>
</dbReference>
<dbReference type="Gene3D" id="2.30.29.30">
    <property type="entry name" value="Pleckstrin-homology domain (PH domain)/Phosphotyrosine-binding domain (PTB)"/>
    <property type="match status" value="1"/>
</dbReference>